<dbReference type="Pfam" id="PF00400">
    <property type="entry name" value="WD40"/>
    <property type="match status" value="1"/>
</dbReference>
<dbReference type="InterPro" id="IPR036322">
    <property type="entry name" value="WD40_repeat_dom_sf"/>
</dbReference>
<accession>A0A0C2MRS1</accession>
<dbReference type="InterPro" id="IPR019775">
    <property type="entry name" value="WD40_repeat_CS"/>
</dbReference>
<dbReference type="EMBL" id="JWZT01002253">
    <property type="protein sequence ID" value="KII69936.1"/>
    <property type="molecule type" value="Genomic_DNA"/>
</dbReference>
<sequence>MIVDKDLLMSGDLDGNVRIWDTRQDCESKNSKPIFTFQMLTNYERFKAPSNKYNLRVKWIFKKMPVECIFKWGNDLPIIITTSKCHSRICVWDMRLINAHEKSYLACSRPMTYATYEGKISGSKTDIVRDDNSIFVSCGDGRIYRYEINSLYRGLYANKVGKDRPEVIELPKELVSDNHSYSNIDISPDGKYLITSNPRAVTAVLSLGHRPKLCASLIPNHTSPVLFNYFSPQDFKVQF</sequence>
<dbReference type="SUPFAM" id="SSF50978">
    <property type="entry name" value="WD40 repeat-like"/>
    <property type="match status" value="1"/>
</dbReference>
<proteinExistence type="predicted"/>
<organism evidence="4 5">
    <name type="scientific">Thelohanellus kitauei</name>
    <name type="common">Myxosporean</name>
    <dbReference type="NCBI Taxonomy" id="669202"/>
    <lineage>
        <taxon>Eukaryota</taxon>
        <taxon>Metazoa</taxon>
        <taxon>Cnidaria</taxon>
        <taxon>Myxozoa</taxon>
        <taxon>Myxosporea</taxon>
        <taxon>Bivalvulida</taxon>
        <taxon>Platysporina</taxon>
        <taxon>Myxobolidae</taxon>
        <taxon>Thelohanellus</taxon>
    </lineage>
</organism>
<name>A0A0C2MRS1_THEKT</name>
<keyword evidence="2" id="KW-0677">Repeat</keyword>
<dbReference type="Proteomes" id="UP000031668">
    <property type="component" value="Unassembled WGS sequence"/>
</dbReference>
<dbReference type="AlphaFoldDB" id="A0A0C2MRS1"/>
<evidence type="ECO:0000313" key="5">
    <source>
        <dbReference type="Proteomes" id="UP000031668"/>
    </source>
</evidence>
<evidence type="ECO:0000256" key="3">
    <source>
        <dbReference type="PROSITE-ProRule" id="PRU00221"/>
    </source>
</evidence>
<comment type="caution">
    <text evidence="4">The sequence shown here is derived from an EMBL/GenBank/DDBJ whole genome shotgun (WGS) entry which is preliminary data.</text>
</comment>
<evidence type="ECO:0000313" key="4">
    <source>
        <dbReference type="EMBL" id="KII69936.1"/>
    </source>
</evidence>
<dbReference type="InterPro" id="IPR001680">
    <property type="entry name" value="WD40_rpt"/>
</dbReference>
<keyword evidence="1 3" id="KW-0853">WD repeat</keyword>
<evidence type="ECO:0000256" key="1">
    <source>
        <dbReference type="ARBA" id="ARBA00022574"/>
    </source>
</evidence>
<dbReference type="Gene3D" id="2.130.10.10">
    <property type="entry name" value="YVTN repeat-like/Quinoprotein amine dehydrogenase"/>
    <property type="match status" value="1"/>
</dbReference>
<keyword evidence="5" id="KW-1185">Reference proteome</keyword>
<evidence type="ECO:0000256" key="2">
    <source>
        <dbReference type="ARBA" id="ARBA00022737"/>
    </source>
</evidence>
<dbReference type="PROSITE" id="PS50082">
    <property type="entry name" value="WD_REPEATS_2"/>
    <property type="match status" value="1"/>
</dbReference>
<reference evidence="4 5" key="1">
    <citation type="journal article" date="2014" name="Genome Biol. Evol.">
        <title>The genome of the myxosporean Thelohanellus kitauei shows adaptations to nutrient acquisition within its fish host.</title>
        <authorList>
            <person name="Yang Y."/>
            <person name="Xiong J."/>
            <person name="Zhou Z."/>
            <person name="Huo F."/>
            <person name="Miao W."/>
            <person name="Ran C."/>
            <person name="Liu Y."/>
            <person name="Zhang J."/>
            <person name="Feng J."/>
            <person name="Wang M."/>
            <person name="Wang M."/>
            <person name="Wang L."/>
            <person name="Yao B."/>
        </authorList>
    </citation>
    <scope>NUCLEOTIDE SEQUENCE [LARGE SCALE GENOMIC DNA]</scope>
    <source>
        <strain evidence="4">Wuqing</strain>
    </source>
</reference>
<gene>
    <name evidence="4" type="ORF">RF11_15719</name>
</gene>
<protein>
    <submittedName>
        <fullName evidence="4">Uncharacterized protein</fullName>
    </submittedName>
</protein>
<dbReference type="PROSITE" id="PS00678">
    <property type="entry name" value="WD_REPEATS_1"/>
    <property type="match status" value="1"/>
</dbReference>
<dbReference type="InterPro" id="IPR015943">
    <property type="entry name" value="WD40/YVTN_repeat-like_dom_sf"/>
</dbReference>
<feature type="repeat" description="WD" evidence="3">
    <location>
        <begin position="1"/>
        <end position="30"/>
    </location>
</feature>